<keyword evidence="2" id="KW-1185">Reference proteome</keyword>
<comment type="caution">
    <text evidence="1">The sequence shown here is derived from an EMBL/GenBank/DDBJ whole genome shotgun (WGS) entry which is preliminary data.</text>
</comment>
<dbReference type="RefSeq" id="WP_203726678.1">
    <property type="nucleotide sequence ID" value="NZ_BAAATX010000063.1"/>
</dbReference>
<evidence type="ECO:0000313" key="2">
    <source>
        <dbReference type="Proteomes" id="UP000637628"/>
    </source>
</evidence>
<name>A0ABQ3YU26_9ACTN</name>
<dbReference type="EMBL" id="BOML01000020">
    <property type="protein sequence ID" value="GIE01056.1"/>
    <property type="molecule type" value="Genomic_DNA"/>
</dbReference>
<organism evidence="1 2">
    <name type="scientific">Paractinoplanes durhamensis</name>
    <dbReference type="NCBI Taxonomy" id="113563"/>
    <lineage>
        <taxon>Bacteria</taxon>
        <taxon>Bacillati</taxon>
        <taxon>Actinomycetota</taxon>
        <taxon>Actinomycetes</taxon>
        <taxon>Micromonosporales</taxon>
        <taxon>Micromonosporaceae</taxon>
        <taxon>Paractinoplanes</taxon>
    </lineage>
</organism>
<reference evidence="1 2" key="1">
    <citation type="submission" date="2021-01" db="EMBL/GenBank/DDBJ databases">
        <title>Whole genome shotgun sequence of Actinoplanes durhamensis NBRC 14914.</title>
        <authorList>
            <person name="Komaki H."/>
            <person name="Tamura T."/>
        </authorList>
    </citation>
    <scope>NUCLEOTIDE SEQUENCE [LARGE SCALE GENOMIC DNA]</scope>
    <source>
        <strain evidence="1 2">NBRC 14914</strain>
    </source>
</reference>
<evidence type="ECO:0008006" key="3">
    <source>
        <dbReference type="Google" id="ProtNLM"/>
    </source>
</evidence>
<accession>A0ABQ3YU26</accession>
<evidence type="ECO:0000313" key="1">
    <source>
        <dbReference type="EMBL" id="GIE01056.1"/>
    </source>
</evidence>
<dbReference type="Proteomes" id="UP000637628">
    <property type="component" value="Unassembled WGS sequence"/>
</dbReference>
<protein>
    <recommendedName>
        <fullName evidence="3">CdiI immunity protein domain-containing protein</fullName>
    </recommendedName>
</protein>
<sequence length="96" mass="10470">MNDTERSGLRQVLVGYFGDNSTEDGVREMLGVTRARADQHEEYRGLLATALDAARAGDEDVLPVVRQLAPFTPDLTAAAALLAAILTEYDRQYAQS</sequence>
<proteinExistence type="predicted"/>
<gene>
    <name evidence="1" type="ORF">Adu01nite_24060</name>
</gene>